<comment type="caution">
    <text evidence="2">The sequence shown here is derived from an EMBL/GenBank/DDBJ whole genome shotgun (WGS) entry which is preliminary data.</text>
</comment>
<reference evidence="2 3" key="1">
    <citation type="journal article" date="2019" name="Sci. Rep.">
        <title>Orb-weaving spider Araneus ventricosus genome elucidates the spidroin gene catalogue.</title>
        <authorList>
            <person name="Kono N."/>
            <person name="Nakamura H."/>
            <person name="Ohtoshi R."/>
            <person name="Moran D.A.P."/>
            <person name="Shinohara A."/>
            <person name="Yoshida Y."/>
            <person name="Fujiwara M."/>
            <person name="Mori M."/>
            <person name="Tomita M."/>
            <person name="Arakawa K."/>
        </authorList>
    </citation>
    <scope>NUCLEOTIDE SEQUENCE [LARGE SCALE GENOMIC DNA]</scope>
</reference>
<dbReference type="Pfam" id="PF25273">
    <property type="entry name" value="DUF7869"/>
    <property type="match status" value="1"/>
</dbReference>
<feature type="domain" description="DUF7869" evidence="1">
    <location>
        <begin position="4"/>
        <end position="79"/>
    </location>
</feature>
<keyword evidence="3" id="KW-1185">Reference proteome</keyword>
<name>A0A4Y2GN80_ARAVE</name>
<dbReference type="EMBL" id="BGPR01001448">
    <property type="protein sequence ID" value="GBM54195.1"/>
    <property type="molecule type" value="Genomic_DNA"/>
</dbReference>
<dbReference type="AlphaFoldDB" id="A0A4Y2GN80"/>
<proteinExistence type="predicted"/>
<gene>
    <name evidence="2" type="ORF">AVEN_11260_1</name>
</gene>
<evidence type="ECO:0000259" key="1">
    <source>
        <dbReference type="Pfam" id="PF25273"/>
    </source>
</evidence>
<accession>A0A4Y2GN80</accession>
<protein>
    <recommendedName>
        <fullName evidence="1">DUF7869 domain-containing protein</fullName>
    </recommendedName>
</protein>
<dbReference type="Proteomes" id="UP000499080">
    <property type="component" value="Unassembled WGS sequence"/>
</dbReference>
<dbReference type="OrthoDB" id="6779410at2759"/>
<sequence length="139" mass="16143">MFSDNCFGQNKNLNSVLANLSLIHQDKFDEIRHVFMTPCHSYLPCDRDFGYIEKEVRHVNVHSKNHYEHFIKKCRQKKPFTVVPVTQDFVLDYALFKHIQQKLSSKAPNSRMTLFLSSPKNINRGSTSTKVTILASNLQ</sequence>
<evidence type="ECO:0000313" key="2">
    <source>
        <dbReference type="EMBL" id="GBM54195.1"/>
    </source>
</evidence>
<evidence type="ECO:0000313" key="3">
    <source>
        <dbReference type="Proteomes" id="UP000499080"/>
    </source>
</evidence>
<dbReference type="InterPro" id="IPR057191">
    <property type="entry name" value="DUF7869"/>
</dbReference>
<organism evidence="2 3">
    <name type="scientific">Araneus ventricosus</name>
    <name type="common">Orbweaver spider</name>
    <name type="synonym">Epeira ventricosa</name>
    <dbReference type="NCBI Taxonomy" id="182803"/>
    <lineage>
        <taxon>Eukaryota</taxon>
        <taxon>Metazoa</taxon>
        <taxon>Ecdysozoa</taxon>
        <taxon>Arthropoda</taxon>
        <taxon>Chelicerata</taxon>
        <taxon>Arachnida</taxon>
        <taxon>Araneae</taxon>
        <taxon>Araneomorphae</taxon>
        <taxon>Entelegynae</taxon>
        <taxon>Araneoidea</taxon>
        <taxon>Araneidae</taxon>
        <taxon>Araneus</taxon>
    </lineage>
</organism>